<dbReference type="Proteomes" id="UP001445076">
    <property type="component" value="Unassembled WGS sequence"/>
</dbReference>
<organism evidence="2 3">
    <name type="scientific">Cherax quadricarinatus</name>
    <name type="common">Australian red claw crayfish</name>
    <dbReference type="NCBI Taxonomy" id="27406"/>
    <lineage>
        <taxon>Eukaryota</taxon>
        <taxon>Metazoa</taxon>
        <taxon>Ecdysozoa</taxon>
        <taxon>Arthropoda</taxon>
        <taxon>Crustacea</taxon>
        <taxon>Multicrustacea</taxon>
        <taxon>Malacostraca</taxon>
        <taxon>Eumalacostraca</taxon>
        <taxon>Eucarida</taxon>
        <taxon>Decapoda</taxon>
        <taxon>Pleocyemata</taxon>
        <taxon>Astacidea</taxon>
        <taxon>Parastacoidea</taxon>
        <taxon>Parastacidae</taxon>
        <taxon>Cherax</taxon>
    </lineage>
</organism>
<gene>
    <name evidence="2" type="ORF">OTU49_015669</name>
</gene>
<evidence type="ECO:0000313" key="2">
    <source>
        <dbReference type="EMBL" id="KAK8749092.1"/>
    </source>
</evidence>
<dbReference type="EMBL" id="JARKIK010000010">
    <property type="protein sequence ID" value="KAK8749092.1"/>
    <property type="molecule type" value="Genomic_DNA"/>
</dbReference>
<sequence length="234" mass="25864">MKLLILPLLVAGVSAGEWTTRVFSGPDGQGDYLDVTDYVPDLLAANFDNVIESVQQTGMWMYYENTDYNLQSGRVYWVHGIDIAVNFPSDYIDMCSSLRFAGSPYYVNEDSWTVYEGTAFSGSEYYGNYDSATFENLAGKVSSLILTGVSPWTIYSRENFLGESLCVFPNTDHDTGADGSVLDFGIFPDMSALNISDNSIYSVQKGCWSKVVVTTSKLKVDGRLKNGAWGHIDL</sequence>
<feature type="signal peptide" evidence="1">
    <location>
        <begin position="1"/>
        <end position="15"/>
    </location>
</feature>
<name>A0AAW0XZ76_CHEQU</name>
<dbReference type="SUPFAM" id="SSF49695">
    <property type="entry name" value="gamma-Crystallin-like"/>
    <property type="match status" value="2"/>
</dbReference>
<proteinExistence type="predicted"/>
<dbReference type="AlphaFoldDB" id="A0AAW0XZ76"/>
<accession>A0AAW0XZ76</accession>
<dbReference type="InterPro" id="IPR011024">
    <property type="entry name" value="G_crystallin-like"/>
</dbReference>
<evidence type="ECO:0000313" key="3">
    <source>
        <dbReference type="Proteomes" id="UP001445076"/>
    </source>
</evidence>
<evidence type="ECO:0000256" key="1">
    <source>
        <dbReference type="SAM" id="SignalP"/>
    </source>
</evidence>
<dbReference type="Gene3D" id="2.60.20.10">
    <property type="entry name" value="Crystallins"/>
    <property type="match status" value="2"/>
</dbReference>
<feature type="chain" id="PRO_5043351245" evidence="1">
    <location>
        <begin position="16"/>
        <end position="234"/>
    </location>
</feature>
<reference evidence="2 3" key="1">
    <citation type="journal article" date="2024" name="BMC Genomics">
        <title>Genome assembly of redclaw crayfish (Cherax quadricarinatus) provides insights into its immune adaptation and hypoxia tolerance.</title>
        <authorList>
            <person name="Liu Z."/>
            <person name="Zheng J."/>
            <person name="Li H."/>
            <person name="Fang K."/>
            <person name="Wang S."/>
            <person name="He J."/>
            <person name="Zhou D."/>
            <person name="Weng S."/>
            <person name="Chi M."/>
            <person name="Gu Z."/>
            <person name="He J."/>
            <person name="Li F."/>
            <person name="Wang M."/>
        </authorList>
    </citation>
    <scope>NUCLEOTIDE SEQUENCE [LARGE SCALE GENOMIC DNA]</scope>
    <source>
        <strain evidence="2">ZL_2023a</strain>
    </source>
</reference>
<keyword evidence="1" id="KW-0732">Signal</keyword>
<comment type="caution">
    <text evidence="2">The sequence shown here is derived from an EMBL/GenBank/DDBJ whole genome shotgun (WGS) entry which is preliminary data.</text>
</comment>
<protein>
    <submittedName>
        <fullName evidence="2">Uncharacterized protein</fullName>
    </submittedName>
</protein>
<keyword evidence="3" id="KW-1185">Reference proteome</keyword>